<evidence type="ECO:0000256" key="1">
    <source>
        <dbReference type="SAM" id="MobiDB-lite"/>
    </source>
</evidence>
<feature type="transmembrane region" description="Helical" evidence="2">
    <location>
        <begin position="284"/>
        <end position="308"/>
    </location>
</feature>
<keyword evidence="2" id="KW-1133">Transmembrane helix</keyword>
<dbReference type="AlphaFoldDB" id="A0A165EBI5"/>
<sequence length="392" mass="43709">MERETTCTTITTPATNAESTSNALISPPSDDIPRLFTHPRSIHRPFPLFHPTRATFVVLTDGTSKLKSRWNSRASRKNRFALRPVQVAHFPDEAARDREKAKFAVVEQRLYHSHARLKLHLSWDVSFWVAFVFVVGSALWVINGFLLYLPLLPSPSPSYSVAASWIAFAGGTAFELGSYLMVVEALNTGHEELFGPALWGLVEEAEDDMESKYGSERAARPKKGVRGDWRRFRWIGTASWRELGYLASAIQFCAATIFWISTISGIPGIIPNLDTQPPVAITDIFFWTPQVVGGMGFFISSLLLMLEVQHAWWRPKLDSLGWHIGVWNLIGAVGFALCGALGYASATSSKANYQSVLSTFWGSWAFLIGSVIQLWETLWREDPDAIDSAGQI</sequence>
<gene>
    <name evidence="3" type="ORF">LAESUDRAFT_725756</name>
</gene>
<reference evidence="3 4" key="1">
    <citation type="journal article" date="2016" name="Mol. Biol. Evol.">
        <title>Comparative Genomics of Early-Diverging Mushroom-Forming Fungi Provides Insights into the Origins of Lignocellulose Decay Capabilities.</title>
        <authorList>
            <person name="Nagy L.G."/>
            <person name="Riley R."/>
            <person name="Tritt A."/>
            <person name="Adam C."/>
            <person name="Daum C."/>
            <person name="Floudas D."/>
            <person name="Sun H."/>
            <person name="Yadav J.S."/>
            <person name="Pangilinan J."/>
            <person name="Larsson K.H."/>
            <person name="Matsuura K."/>
            <person name="Barry K."/>
            <person name="Labutti K."/>
            <person name="Kuo R."/>
            <person name="Ohm R.A."/>
            <person name="Bhattacharya S.S."/>
            <person name="Shirouzu T."/>
            <person name="Yoshinaga Y."/>
            <person name="Martin F.M."/>
            <person name="Grigoriev I.V."/>
            <person name="Hibbett D.S."/>
        </authorList>
    </citation>
    <scope>NUCLEOTIDE SEQUENCE [LARGE SCALE GENOMIC DNA]</scope>
    <source>
        <strain evidence="3 4">93-53</strain>
    </source>
</reference>
<keyword evidence="2" id="KW-0812">Transmembrane</keyword>
<evidence type="ECO:0000313" key="4">
    <source>
        <dbReference type="Proteomes" id="UP000076871"/>
    </source>
</evidence>
<protein>
    <recommendedName>
        <fullName evidence="5">Integral membrane protein</fullName>
    </recommendedName>
</protein>
<dbReference type="OrthoDB" id="2603at2759"/>
<evidence type="ECO:0008006" key="5">
    <source>
        <dbReference type="Google" id="ProtNLM"/>
    </source>
</evidence>
<dbReference type="STRING" id="1314785.A0A165EBI5"/>
<evidence type="ECO:0000313" key="3">
    <source>
        <dbReference type="EMBL" id="KZT06667.1"/>
    </source>
</evidence>
<feature type="transmembrane region" description="Helical" evidence="2">
    <location>
        <begin position="125"/>
        <end position="149"/>
    </location>
</feature>
<keyword evidence="2" id="KW-0472">Membrane</keyword>
<feature type="transmembrane region" description="Helical" evidence="2">
    <location>
        <begin position="243"/>
        <end position="264"/>
    </location>
</feature>
<evidence type="ECO:0000256" key="2">
    <source>
        <dbReference type="SAM" id="Phobius"/>
    </source>
</evidence>
<feature type="transmembrane region" description="Helical" evidence="2">
    <location>
        <begin position="356"/>
        <end position="375"/>
    </location>
</feature>
<name>A0A165EBI5_9APHY</name>
<dbReference type="EMBL" id="KV427623">
    <property type="protein sequence ID" value="KZT06667.1"/>
    <property type="molecule type" value="Genomic_DNA"/>
</dbReference>
<accession>A0A165EBI5</accession>
<dbReference type="GeneID" id="63825915"/>
<dbReference type="InParanoid" id="A0A165EBI5"/>
<dbReference type="RefSeq" id="XP_040764407.1">
    <property type="nucleotide sequence ID" value="XM_040908886.1"/>
</dbReference>
<feature type="region of interest" description="Disordered" evidence="1">
    <location>
        <begin position="1"/>
        <end position="29"/>
    </location>
</feature>
<feature type="compositionally biased region" description="Low complexity" evidence="1">
    <location>
        <begin position="1"/>
        <end position="20"/>
    </location>
</feature>
<feature type="transmembrane region" description="Helical" evidence="2">
    <location>
        <begin position="161"/>
        <end position="182"/>
    </location>
</feature>
<feature type="transmembrane region" description="Helical" evidence="2">
    <location>
        <begin position="320"/>
        <end position="344"/>
    </location>
</feature>
<proteinExistence type="predicted"/>
<organism evidence="3 4">
    <name type="scientific">Laetiporus sulphureus 93-53</name>
    <dbReference type="NCBI Taxonomy" id="1314785"/>
    <lineage>
        <taxon>Eukaryota</taxon>
        <taxon>Fungi</taxon>
        <taxon>Dikarya</taxon>
        <taxon>Basidiomycota</taxon>
        <taxon>Agaricomycotina</taxon>
        <taxon>Agaricomycetes</taxon>
        <taxon>Polyporales</taxon>
        <taxon>Laetiporus</taxon>
    </lineage>
</organism>
<keyword evidence="4" id="KW-1185">Reference proteome</keyword>
<dbReference type="Proteomes" id="UP000076871">
    <property type="component" value="Unassembled WGS sequence"/>
</dbReference>